<evidence type="ECO:0000313" key="11">
    <source>
        <dbReference type="Proteomes" id="UP000031030"/>
    </source>
</evidence>
<feature type="transmembrane region" description="Helical" evidence="8">
    <location>
        <begin position="285"/>
        <end position="312"/>
    </location>
</feature>
<dbReference type="Proteomes" id="UP000031030">
    <property type="component" value="Unassembled WGS sequence"/>
</dbReference>
<feature type="domain" description="Major facilitator superfamily (MFS) profile" evidence="9">
    <location>
        <begin position="24"/>
        <end position="481"/>
    </location>
</feature>
<evidence type="ECO:0000256" key="2">
    <source>
        <dbReference type="ARBA" id="ARBA00008537"/>
    </source>
</evidence>
<comment type="subcellular location">
    <subcellularLocation>
        <location evidence="1">Cell membrane</location>
        <topology evidence="1">Multi-pass membrane protein</topology>
    </subcellularLocation>
</comment>
<evidence type="ECO:0000256" key="3">
    <source>
        <dbReference type="ARBA" id="ARBA00022448"/>
    </source>
</evidence>
<dbReference type="Gene3D" id="1.20.1720.10">
    <property type="entry name" value="Multidrug resistance protein D"/>
    <property type="match status" value="1"/>
</dbReference>
<feature type="transmembrane region" description="Helical" evidence="8">
    <location>
        <begin position="243"/>
        <end position="264"/>
    </location>
</feature>
<keyword evidence="4" id="KW-1003">Cell membrane</keyword>
<organism evidence="10 11">
    <name type="scientific">Microbacterium mangrovi</name>
    <dbReference type="NCBI Taxonomy" id="1348253"/>
    <lineage>
        <taxon>Bacteria</taxon>
        <taxon>Bacillati</taxon>
        <taxon>Actinomycetota</taxon>
        <taxon>Actinomycetes</taxon>
        <taxon>Micrococcales</taxon>
        <taxon>Microbacteriaceae</taxon>
        <taxon>Microbacterium</taxon>
    </lineage>
</organism>
<sequence>MNPETGSTPVRSGGVGLAPREARVIWLLLAAAFVAILNETTMGVAIPHLINDLSITANQAQWLTTGFMLTMAIVIPITGFLLQRFTTRAVFVTAMSLFSLGTLIALVSPGFGMLLAARVVQASGTAIMMPLLMTTLMTVVPPAQRGRMMGRVTIVISLAPAIGPTLSGLLLDHLNWRWIFAIVLPIALVTLAVGARWVHNLGEKTHAPIDVLSIILSAFGFGGLVFGLSQIGEVARSTAGDGVAVTTLAVSLGIGVIALGLFVWRQLVLQRRDDALLDLRVFRSANFSLSIAQMALMSVAFFGAITVLPLYLQNVVGADGTVTGLVLLPGALAMGLAGPVIGRIYDRRGTRVLLVPGAVITSAMLWVLSSVGASTSVWIIAGVQTVLSIGLALSFTPLFTASLASLQPRFYSYGSAVLGTVQQVAGAAGIALMITVFSAVSASHGGSPVDAGAAGARAAFLIAAIASLPLIVGAFLIRKPADDLEAAPVH</sequence>
<dbReference type="GO" id="GO:0022857">
    <property type="term" value="F:transmembrane transporter activity"/>
    <property type="evidence" value="ECO:0007669"/>
    <property type="project" value="InterPro"/>
</dbReference>
<feature type="transmembrane region" description="Helical" evidence="8">
    <location>
        <begin position="24"/>
        <end position="50"/>
    </location>
</feature>
<dbReference type="PRINTS" id="PR01036">
    <property type="entry name" value="TCRTETB"/>
</dbReference>
<dbReference type="InterPro" id="IPR020846">
    <property type="entry name" value="MFS_dom"/>
</dbReference>
<protein>
    <submittedName>
        <fullName evidence="10">Major facilitator transporter</fullName>
    </submittedName>
</protein>
<evidence type="ECO:0000313" key="10">
    <source>
        <dbReference type="EMBL" id="KHK98988.1"/>
    </source>
</evidence>
<keyword evidence="5 8" id="KW-0812">Transmembrane</keyword>
<feature type="transmembrane region" description="Helical" evidence="8">
    <location>
        <begin position="89"/>
        <end position="107"/>
    </location>
</feature>
<feature type="transmembrane region" description="Helical" evidence="8">
    <location>
        <begin position="352"/>
        <end position="371"/>
    </location>
</feature>
<dbReference type="Pfam" id="PF07690">
    <property type="entry name" value="MFS_1"/>
    <property type="match status" value="1"/>
</dbReference>
<feature type="transmembrane region" description="Helical" evidence="8">
    <location>
        <begin position="62"/>
        <end position="82"/>
    </location>
</feature>
<keyword evidence="7 8" id="KW-0472">Membrane</keyword>
<dbReference type="InterPro" id="IPR036259">
    <property type="entry name" value="MFS_trans_sf"/>
</dbReference>
<feature type="transmembrane region" description="Helical" evidence="8">
    <location>
        <begin position="152"/>
        <end position="171"/>
    </location>
</feature>
<dbReference type="InterPro" id="IPR011701">
    <property type="entry name" value="MFS"/>
</dbReference>
<evidence type="ECO:0000256" key="4">
    <source>
        <dbReference type="ARBA" id="ARBA00022475"/>
    </source>
</evidence>
<dbReference type="PANTHER" id="PTHR42718">
    <property type="entry name" value="MAJOR FACILITATOR SUPERFAMILY MULTIDRUG TRANSPORTER MFSC"/>
    <property type="match status" value="1"/>
</dbReference>
<dbReference type="EMBL" id="JTDK01000006">
    <property type="protein sequence ID" value="KHK98988.1"/>
    <property type="molecule type" value="Genomic_DNA"/>
</dbReference>
<dbReference type="SUPFAM" id="SSF103473">
    <property type="entry name" value="MFS general substrate transporter"/>
    <property type="match status" value="1"/>
</dbReference>
<evidence type="ECO:0000256" key="6">
    <source>
        <dbReference type="ARBA" id="ARBA00022989"/>
    </source>
</evidence>
<dbReference type="PROSITE" id="PS50850">
    <property type="entry name" value="MFS"/>
    <property type="match status" value="1"/>
</dbReference>
<dbReference type="InterPro" id="IPR004638">
    <property type="entry name" value="EmrB-like"/>
</dbReference>
<keyword evidence="11" id="KW-1185">Reference proteome</keyword>
<feature type="transmembrane region" description="Helical" evidence="8">
    <location>
        <begin position="377"/>
        <end position="404"/>
    </location>
</feature>
<accession>A0A0B2AB11</accession>
<dbReference type="PANTHER" id="PTHR42718:SF9">
    <property type="entry name" value="MAJOR FACILITATOR SUPERFAMILY MULTIDRUG TRANSPORTER MFSC"/>
    <property type="match status" value="1"/>
</dbReference>
<feature type="transmembrane region" description="Helical" evidence="8">
    <location>
        <begin position="119"/>
        <end position="140"/>
    </location>
</feature>
<proteinExistence type="inferred from homology"/>
<dbReference type="CDD" id="cd17503">
    <property type="entry name" value="MFS_LmrB_MDR_like"/>
    <property type="match status" value="1"/>
</dbReference>
<comment type="caution">
    <text evidence="10">The sequence shown here is derived from an EMBL/GenBank/DDBJ whole genome shotgun (WGS) entry which is preliminary data.</text>
</comment>
<evidence type="ECO:0000256" key="5">
    <source>
        <dbReference type="ARBA" id="ARBA00022692"/>
    </source>
</evidence>
<dbReference type="NCBIfam" id="TIGR00711">
    <property type="entry name" value="efflux_EmrB"/>
    <property type="match status" value="1"/>
</dbReference>
<evidence type="ECO:0000259" key="9">
    <source>
        <dbReference type="PROSITE" id="PS50850"/>
    </source>
</evidence>
<evidence type="ECO:0000256" key="7">
    <source>
        <dbReference type="ARBA" id="ARBA00023136"/>
    </source>
</evidence>
<keyword evidence="6 8" id="KW-1133">Transmembrane helix</keyword>
<feature type="transmembrane region" description="Helical" evidence="8">
    <location>
        <begin position="416"/>
        <end position="438"/>
    </location>
</feature>
<feature type="transmembrane region" description="Helical" evidence="8">
    <location>
        <begin position="177"/>
        <end position="199"/>
    </location>
</feature>
<dbReference type="GO" id="GO:0005886">
    <property type="term" value="C:plasma membrane"/>
    <property type="evidence" value="ECO:0007669"/>
    <property type="project" value="UniProtKB-SubCell"/>
</dbReference>
<keyword evidence="3" id="KW-0813">Transport</keyword>
<evidence type="ECO:0000256" key="8">
    <source>
        <dbReference type="SAM" id="Phobius"/>
    </source>
</evidence>
<feature type="transmembrane region" description="Helical" evidence="8">
    <location>
        <begin position="458"/>
        <end position="477"/>
    </location>
</feature>
<evidence type="ECO:0000256" key="1">
    <source>
        <dbReference type="ARBA" id="ARBA00004651"/>
    </source>
</evidence>
<comment type="similarity">
    <text evidence="2">Belongs to the major facilitator superfamily. EmrB family.</text>
</comment>
<gene>
    <name evidence="10" type="ORF">LK09_05460</name>
</gene>
<feature type="transmembrane region" description="Helical" evidence="8">
    <location>
        <begin position="211"/>
        <end position="231"/>
    </location>
</feature>
<dbReference type="AlphaFoldDB" id="A0A0B2AB11"/>
<dbReference type="Gene3D" id="1.20.1250.20">
    <property type="entry name" value="MFS general substrate transporter like domains"/>
    <property type="match status" value="1"/>
</dbReference>
<reference evidence="10 11" key="1">
    <citation type="submission" date="2014-11" db="EMBL/GenBank/DDBJ databases">
        <title>Genome sequence of Microbacterium mangrovi MUSC 115(T).</title>
        <authorList>
            <person name="Lee L.-H."/>
        </authorList>
    </citation>
    <scope>NUCLEOTIDE SEQUENCE [LARGE SCALE GENOMIC DNA]</scope>
    <source>
        <strain evidence="10 11">MUSC 115</strain>
    </source>
</reference>
<name>A0A0B2AB11_9MICO</name>
<feature type="transmembrane region" description="Helical" evidence="8">
    <location>
        <begin position="324"/>
        <end position="345"/>
    </location>
</feature>
<dbReference type="STRING" id="1348253.LK09_05460"/>